<organism evidence="2 3">
    <name type="scientific">Hohenbuehelia grisea</name>
    <dbReference type="NCBI Taxonomy" id="104357"/>
    <lineage>
        <taxon>Eukaryota</taxon>
        <taxon>Fungi</taxon>
        <taxon>Dikarya</taxon>
        <taxon>Basidiomycota</taxon>
        <taxon>Agaricomycotina</taxon>
        <taxon>Agaricomycetes</taxon>
        <taxon>Agaricomycetidae</taxon>
        <taxon>Agaricales</taxon>
        <taxon>Pleurotineae</taxon>
        <taxon>Pleurotaceae</taxon>
        <taxon>Hohenbuehelia</taxon>
    </lineage>
</organism>
<evidence type="ECO:0000256" key="1">
    <source>
        <dbReference type="SAM" id="MobiDB-lite"/>
    </source>
</evidence>
<name>A0ABR3J4A8_9AGAR</name>
<dbReference type="Proteomes" id="UP001556367">
    <property type="component" value="Unassembled WGS sequence"/>
</dbReference>
<feature type="region of interest" description="Disordered" evidence="1">
    <location>
        <begin position="470"/>
        <end position="521"/>
    </location>
</feature>
<feature type="compositionally biased region" description="Basic and acidic residues" evidence="1">
    <location>
        <begin position="175"/>
        <end position="201"/>
    </location>
</feature>
<proteinExistence type="predicted"/>
<feature type="region of interest" description="Disordered" evidence="1">
    <location>
        <begin position="175"/>
        <end position="272"/>
    </location>
</feature>
<dbReference type="EMBL" id="JASNQZ010000012">
    <property type="protein sequence ID" value="KAL0950295.1"/>
    <property type="molecule type" value="Genomic_DNA"/>
</dbReference>
<protein>
    <submittedName>
        <fullName evidence="2">Uncharacterized protein</fullName>
    </submittedName>
</protein>
<accession>A0ABR3J4A8</accession>
<feature type="compositionally biased region" description="Basic and acidic residues" evidence="1">
    <location>
        <begin position="477"/>
        <end position="492"/>
    </location>
</feature>
<reference evidence="3" key="1">
    <citation type="submission" date="2024-06" db="EMBL/GenBank/DDBJ databases">
        <title>Multi-omics analyses provide insights into the biosynthesis of the anticancer antibiotic pleurotin in Hohenbuehelia grisea.</title>
        <authorList>
            <person name="Weaver J.A."/>
            <person name="Alberti F."/>
        </authorList>
    </citation>
    <scope>NUCLEOTIDE SEQUENCE [LARGE SCALE GENOMIC DNA]</scope>
    <source>
        <strain evidence="3">T-177</strain>
    </source>
</reference>
<feature type="compositionally biased region" description="Basic and acidic residues" evidence="1">
    <location>
        <begin position="90"/>
        <end position="101"/>
    </location>
</feature>
<feature type="compositionally biased region" description="Acidic residues" evidence="1">
    <location>
        <begin position="502"/>
        <end position="511"/>
    </location>
</feature>
<evidence type="ECO:0000313" key="2">
    <source>
        <dbReference type="EMBL" id="KAL0950295.1"/>
    </source>
</evidence>
<gene>
    <name evidence="2" type="ORF">HGRIS_010274</name>
</gene>
<keyword evidence="3" id="KW-1185">Reference proteome</keyword>
<feature type="region of interest" description="Disordered" evidence="1">
    <location>
        <begin position="90"/>
        <end position="111"/>
    </location>
</feature>
<feature type="compositionally biased region" description="Acidic residues" evidence="1">
    <location>
        <begin position="225"/>
        <end position="236"/>
    </location>
</feature>
<comment type="caution">
    <text evidence="2">The sequence shown here is derived from an EMBL/GenBank/DDBJ whole genome shotgun (WGS) entry which is preliminary data.</text>
</comment>
<evidence type="ECO:0000313" key="3">
    <source>
        <dbReference type="Proteomes" id="UP001556367"/>
    </source>
</evidence>
<sequence length="775" mass="85730">MTIMKPTVVHAITFPPFPKAPPGVDIIPFSEFTECGIEIELFGDGDAEVDGRGIPTLEIKKKHDTDVVKSNPRKRKIDQANETLRQEQEAAAKAGDAEARKKIAQRKPQPEWWQEWQAGEELRFASPFQESMTAQDRLFSATNEFLETRPVLPTLVRELWDQFRVFIGALDHHIQPKDKESSSKGKARSIETTDRSVRVQDSDDEAEDGDAYFQHASKLTSRYDDIDEDDDDEFYGDMDPSAKDSNTSLEPSVWPSFLPRPDASGEDTVSHGVADSAADVRATSPTHDRDMEIEVPDNLANIDKAVADDSTLRPLAPSKTYLTPDMRLQSFIDNPEDSIRVFLSSYLRNKGLIWYADEEYNVMLADPICFRYDRNLTYAPRLARFWVEHIRRSNILKTDTETAVAVDAALNAAKAVADLALKELPLTAIFGKTIPDAFSKACKDCWGPKEKGEIDARDFTTSLSLLNETGGMASEPEVVKDGRSAKRAKTDDTTNDAPVEAPGEDSAMEVDETAKPTEATVSWETAPSWDVTDEASALAWGGSEPAGDEAPAALIWAGNTNFLMPILRGPLALPLTHRTGIVEGAMRRIGRVIRAGSAEAIAALDNLPPSIGPSAAAVEAEMAVRFARVELTPWRGWDGDRNHTWPYIHPSSSGPAVYHTGPPTNLTDEEKADAVARASPGAHDPLKDSITLLVAAELAESFEQGVGMGLEGVFVQLVRDEWQDEDSDLDWDQHSNENEVDMDAPVDDVPRYWYIERHTKAFPSYYTRNPMLGSE</sequence>